<evidence type="ECO:0000256" key="1">
    <source>
        <dbReference type="SAM" id="MobiDB-lite"/>
    </source>
</evidence>
<sequence length="936" mass="105230">MESITQEKKKLRSVISFETEAPPGYTFIPAGNPRLTAACKEACRKDGLGVFAVTTTPHLRIHNLSQHVHRIGYHFPSAIVANVCMDLGLYLTATGKALPFYNVGRNEGSLRVNSEASQITINTEARDVLRDLFPNIPDTDLNQIIKTAFQKGQKKVGTAVELPLARRAQLAVVAHIRHVYTDYDRLLKTTSFHEARSQVEEPTLAKLVEWRGDDENGKTVLEDVFREVIVISDDEDTDTEGNRPPSTDSYPSVETISSNTFHEKLQARPTNYANRSLRESLHDLSDNEASPAFRIVPHVPKRDKIDRRGFSRYQAWDRAINRYRRNTNETDRRRLDYRPTDHQEFLHSREQPFPGNFKKKTEESAAFPVTTAHVSAASFTCPVENIAGSSTLNDNAITNAVNERRVSVEGEPIITPYYRCPQPQMYEANNPILTFNEPHGLYRPPEPRHQRGLCVSHLPEFSLSRAPTLRHEGQLFRQDDIASPPVFVSSLSKTATGSEGRLNHQPLANVSSHSSRVRLNPQDRVLPSIEDPQYQLPENNDQVKHLTEMVSDGVSLRSVTPRRLPRGDISYQAYGNNSSLPTPKRRRVAYYEPIRDDCTVGHYEPVNPIPPRAPKDVFAGDSFAPSGSILTRQSSAQDNMHSRRNYAVSVDPPYFARRHWDDRANVPSYSTHFNPELGFPPGWRSNDHTYAHLSHDQGVSSNTHGRVSTCHKLPSTNYVIPVDDHFGRFSPMHSSDLETSYMRRKKPEFTANGLGATGATESVVPSVHDMANDRTLAYNDGPRRRELYAEDFVRPVGLYGSDLSGPTPYLSVQINRTREASVSSLKGHDQASNESHGNTALMTCHSRPPFNSQAAYPAGDNYSLNYNQGTAYHRGKLFHRPKATGQFENCYQSPVRDSRERAPWPVDQDYLGYGGRVTKTPTHCSIPGDRPVIILD</sequence>
<feature type="domain" description="DUF2293" evidence="2">
    <location>
        <begin position="129"/>
        <end position="211"/>
    </location>
</feature>
<dbReference type="AlphaFoldDB" id="A0A3A2ZW49"/>
<reference evidence="4" key="1">
    <citation type="submission" date="2017-02" db="EMBL/GenBank/DDBJ databases">
        <authorList>
            <person name="Tafer H."/>
            <person name="Lopandic K."/>
        </authorList>
    </citation>
    <scope>NUCLEOTIDE SEQUENCE [LARGE SCALE GENOMIC DNA]</scope>
    <source>
        <strain evidence="4">CBS 366.77</strain>
    </source>
</reference>
<evidence type="ECO:0000313" key="4">
    <source>
        <dbReference type="Proteomes" id="UP000266188"/>
    </source>
</evidence>
<keyword evidence="4" id="KW-1185">Reference proteome</keyword>
<dbReference type="Pfam" id="PF10056">
    <property type="entry name" value="DUF2293"/>
    <property type="match status" value="1"/>
</dbReference>
<evidence type="ECO:0000259" key="2">
    <source>
        <dbReference type="Pfam" id="PF10056"/>
    </source>
</evidence>
<dbReference type="InterPro" id="IPR018744">
    <property type="entry name" value="DUF2293"/>
</dbReference>
<evidence type="ECO:0000313" key="3">
    <source>
        <dbReference type="EMBL" id="RJE25637.1"/>
    </source>
</evidence>
<proteinExistence type="predicted"/>
<protein>
    <recommendedName>
        <fullName evidence="2">DUF2293 domain-containing protein</fullName>
    </recommendedName>
</protein>
<comment type="caution">
    <text evidence="3">The sequence shown here is derived from an EMBL/GenBank/DDBJ whole genome shotgun (WGS) entry which is preliminary data.</text>
</comment>
<dbReference type="PANTHER" id="PTHR38113:SF1">
    <property type="entry name" value="DUF2293 DOMAIN-CONTAINING PROTEIN"/>
    <property type="match status" value="1"/>
</dbReference>
<dbReference type="PANTHER" id="PTHR38113">
    <property type="match status" value="1"/>
</dbReference>
<gene>
    <name evidence="3" type="ORF">PHISCL_02030</name>
</gene>
<dbReference type="OrthoDB" id="5288828at2759"/>
<feature type="compositionally biased region" description="Polar residues" evidence="1">
    <location>
        <begin position="244"/>
        <end position="253"/>
    </location>
</feature>
<dbReference type="Proteomes" id="UP000266188">
    <property type="component" value="Unassembled WGS sequence"/>
</dbReference>
<feature type="region of interest" description="Disordered" evidence="1">
    <location>
        <begin position="233"/>
        <end position="253"/>
    </location>
</feature>
<dbReference type="EMBL" id="MVGC01000042">
    <property type="protein sequence ID" value="RJE25637.1"/>
    <property type="molecule type" value="Genomic_DNA"/>
</dbReference>
<name>A0A3A2ZW49_9EURO</name>
<organism evidence="3 4">
    <name type="scientific">Aspergillus sclerotialis</name>
    <dbReference type="NCBI Taxonomy" id="2070753"/>
    <lineage>
        <taxon>Eukaryota</taxon>
        <taxon>Fungi</taxon>
        <taxon>Dikarya</taxon>
        <taxon>Ascomycota</taxon>
        <taxon>Pezizomycotina</taxon>
        <taxon>Eurotiomycetes</taxon>
        <taxon>Eurotiomycetidae</taxon>
        <taxon>Eurotiales</taxon>
        <taxon>Aspergillaceae</taxon>
        <taxon>Aspergillus</taxon>
        <taxon>Aspergillus subgen. Polypaecilum</taxon>
    </lineage>
</organism>
<feature type="region of interest" description="Disordered" evidence="1">
    <location>
        <begin position="496"/>
        <end position="517"/>
    </location>
</feature>
<accession>A0A3A2ZW49</accession>